<dbReference type="InterPro" id="IPR038727">
    <property type="entry name" value="NadR/Ttd14_AAA_dom"/>
</dbReference>
<feature type="domain" description="NadR/Ttd14 AAA" evidence="1">
    <location>
        <begin position="3"/>
        <end position="175"/>
    </location>
</feature>
<protein>
    <submittedName>
        <fullName evidence="2">AAA domain containing protein</fullName>
    </submittedName>
</protein>
<dbReference type="Gene3D" id="3.40.50.300">
    <property type="entry name" value="P-loop containing nucleotide triphosphate hydrolases"/>
    <property type="match status" value="1"/>
</dbReference>
<gene>
    <name evidence="2" type="ORF">UFOVP760_235</name>
</gene>
<accession>A0A6J7X795</accession>
<evidence type="ECO:0000259" key="1">
    <source>
        <dbReference type="Pfam" id="PF13521"/>
    </source>
</evidence>
<dbReference type="SUPFAM" id="SSF52540">
    <property type="entry name" value="P-loop containing nucleoside triphosphate hydrolases"/>
    <property type="match status" value="1"/>
</dbReference>
<evidence type="ECO:0000313" key="2">
    <source>
        <dbReference type="EMBL" id="CAB5226461.1"/>
    </source>
</evidence>
<dbReference type="InterPro" id="IPR027417">
    <property type="entry name" value="P-loop_NTPase"/>
</dbReference>
<dbReference type="EMBL" id="LR798360">
    <property type="protein sequence ID" value="CAB5226461.1"/>
    <property type="molecule type" value="Genomic_DNA"/>
</dbReference>
<name>A0A6J7X795_9CAUD</name>
<sequence>MIVSFTGPQCTGKTTLLRACKELYADKFDFVDEVTRLVKRQFGVQINEAGNDITQCLIVNKHIENSLISYEKQGIILDRCILDGLCYTGYLYTEDKVSKWVMDYAKGVYFKLIDKIDYIIYPDPYDVALVDDGERSIDDDFRNKMIEVFETVIHGSYGYNIKNKIVRVKGTVEERMEQIKLILCQQT</sequence>
<dbReference type="Pfam" id="PF13521">
    <property type="entry name" value="AAA_28"/>
    <property type="match status" value="1"/>
</dbReference>
<organism evidence="2">
    <name type="scientific">uncultured Caudovirales phage</name>
    <dbReference type="NCBI Taxonomy" id="2100421"/>
    <lineage>
        <taxon>Viruses</taxon>
        <taxon>Duplodnaviria</taxon>
        <taxon>Heunggongvirae</taxon>
        <taxon>Uroviricota</taxon>
        <taxon>Caudoviricetes</taxon>
        <taxon>Peduoviridae</taxon>
        <taxon>Maltschvirus</taxon>
        <taxon>Maltschvirus maltsch</taxon>
    </lineage>
</organism>
<proteinExistence type="predicted"/>
<reference evidence="2" key="1">
    <citation type="submission" date="2020-05" db="EMBL/GenBank/DDBJ databases">
        <authorList>
            <person name="Chiriac C."/>
            <person name="Salcher M."/>
            <person name="Ghai R."/>
            <person name="Kavagutti S V."/>
        </authorList>
    </citation>
    <scope>NUCLEOTIDE SEQUENCE</scope>
</reference>